<sequence>MSTQVLVRAAQAWLQSSAQVQVPFAWLEACVEWLQQEGGGATLLQHHLNQQVLDQWLQTNLRDLAHPVLPASLSQAQKYELSGSFCVQLDFVLDISQPAYGQLQQWRGTNCVNEAVSAVTQATQRSWEAKPTRMLLLQVTDGVQSLEAMEYQPIPALSATLRPGVKLILQGQITCRLGVLLLKPGNVKVLGGEVEELGERHSQGKVLCRALGLPEEEPQGPAEQEVVPLPESGNWEPSNQEPDDLELLASLEAQEGPAGWRTEPSLESGYGTHSEAYSALHRNTPLQSRHLESRTDSALGSPSRQEALDSDILDIPDDGFDDIPLDELDSVILQDIQQPNRVESERDDPRREHRKPMSLPDEVSNESHFDSLDERDDPLLDEDMDCFIPLEPAGPKRDLRHDSTRVREQGIGQPSTKSAMTVTSQPFTYLCVLQQRPSPSGPPGCVSEVRVKAFIVTLLGNLRCRAGEWQVSATISDGTGYMDVDLSHQVLALLLGFSPAEKQTLDPGRKAAGMKACQQGLVDMCCVMTLRLDPAVGKALVIKVDAVTEDHLVALEARVKARCGP</sequence>
<organism evidence="1 2">
    <name type="scientific">Dallia pectoralis</name>
    <name type="common">Alaska blackfish</name>
    <dbReference type="NCBI Taxonomy" id="75939"/>
    <lineage>
        <taxon>Eukaryota</taxon>
        <taxon>Metazoa</taxon>
        <taxon>Chordata</taxon>
        <taxon>Craniata</taxon>
        <taxon>Vertebrata</taxon>
        <taxon>Euteleostomi</taxon>
        <taxon>Actinopterygii</taxon>
        <taxon>Neopterygii</taxon>
        <taxon>Teleostei</taxon>
        <taxon>Protacanthopterygii</taxon>
        <taxon>Esociformes</taxon>
        <taxon>Umbridae</taxon>
        <taxon>Dallia</taxon>
    </lineage>
</organism>
<reference evidence="1" key="1">
    <citation type="submission" date="2021-05" db="EMBL/GenBank/DDBJ databases">
        <authorList>
            <person name="Pan Q."/>
            <person name="Jouanno E."/>
            <person name="Zahm M."/>
            <person name="Klopp C."/>
            <person name="Cabau C."/>
            <person name="Louis A."/>
            <person name="Berthelot C."/>
            <person name="Parey E."/>
            <person name="Roest Crollius H."/>
            <person name="Montfort J."/>
            <person name="Robinson-Rechavi M."/>
            <person name="Bouchez O."/>
            <person name="Lampietro C."/>
            <person name="Lopez Roques C."/>
            <person name="Donnadieu C."/>
            <person name="Postlethwait J."/>
            <person name="Bobe J."/>
            <person name="Dillon D."/>
            <person name="Chandos A."/>
            <person name="von Hippel F."/>
            <person name="Guiguen Y."/>
        </authorList>
    </citation>
    <scope>NUCLEOTIDE SEQUENCE</scope>
    <source>
        <strain evidence="1">YG-Jan2019</strain>
    </source>
</reference>
<gene>
    <name evidence="1" type="ORF">DPEC_G00123400</name>
</gene>
<evidence type="ECO:0000313" key="2">
    <source>
        <dbReference type="Proteomes" id="UP001157502"/>
    </source>
</evidence>
<evidence type="ECO:0000313" key="1">
    <source>
        <dbReference type="EMBL" id="KAJ8005969.1"/>
    </source>
</evidence>
<keyword evidence="2" id="KW-1185">Reference proteome</keyword>
<dbReference type="Proteomes" id="UP001157502">
    <property type="component" value="Chromosome 10"/>
</dbReference>
<comment type="caution">
    <text evidence="1">The sequence shown here is derived from an EMBL/GenBank/DDBJ whole genome shotgun (WGS) entry which is preliminary data.</text>
</comment>
<dbReference type="EMBL" id="CM055737">
    <property type="protein sequence ID" value="KAJ8005969.1"/>
    <property type="molecule type" value="Genomic_DNA"/>
</dbReference>
<proteinExistence type="predicted"/>
<accession>A0ACC2GQE7</accession>
<name>A0ACC2GQE7_DALPE</name>
<protein>
    <submittedName>
        <fullName evidence="1">Uncharacterized protein</fullName>
    </submittedName>
</protein>